<dbReference type="AlphaFoldDB" id="A0A0U5FG36"/>
<feature type="compositionally biased region" description="Polar residues" evidence="1">
    <location>
        <begin position="51"/>
        <end position="64"/>
    </location>
</feature>
<comment type="caution">
    <text evidence="2">The sequence shown here is derived from an EMBL/GenBank/DDBJ whole genome shotgun (WGS) entry which is preliminary data.</text>
</comment>
<reference evidence="2 3" key="1">
    <citation type="submission" date="2014-09" db="EMBL/GenBank/DDBJ databases">
        <authorList>
            <person name="Regsiter A."/>
        </authorList>
    </citation>
    <scope>NUCLEOTIDE SEQUENCE [LARGE SCALE GENOMIC DNA]</scope>
</reference>
<dbReference type="EMBL" id="CCXZ01000080">
    <property type="protein sequence ID" value="CEG15078.1"/>
    <property type="molecule type" value="Genomic_DNA"/>
</dbReference>
<feature type="region of interest" description="Disordered" evidence="1">
    <location>
        <begin position="23"/>
        <end position="64"/>
    </location>
</feature>
<accession>A0A0U5FG36</accession>
<protein>
    <submittedName>
        <fullName evidence="2">Uncharacterized protein</fullName>
    </submittedName>
</protein>
<evidence type="ECO:0000313" key="2">
    <source>
        <dbReference type="EMBL" id="CEG15078.1"/>
    </source>
</evidence>
<evidence type="ECO:0000256" key="1">
    <source>
        <dbReference type="SAM" id="MobiDB-lite"/>
    </source>
</evidence>
<gene>
    <name evidence="2" type="ORF">XAC3562_1700001</name>
</gene>
<keyword evidence="3" id="KW-1185">Reference proteome</keyword>
<organism evidence="2 3">
    <name type="scientific">Xanthomonas citri pv. citri</name>
    <dbReference type="NCBI Taxonomy" id="611301"/>
    <lineage>
        <taxon>Bacteria</taxon>
        <taxon>Pseudomonadati</taxon>
        <taxon>Pseudomonadota</taxon>
        <taxon>Gammaproteobacteria</taxon>
        <taxon>Lysobacterales</taxon>
        <taxon>Lysobacteraceae</taxon>
        <taxon>Xanthomonas</taxon>
    </lineage>
</organism>
<evidence type="ECO:0000313" key="3">
    <source>
        <dbReference type="Proteomes" id="UP000052230"/>
    </source>
</evidence>
<dbReference type="Proteomes" id="UP000052230">
    <property type="component" value="Unassembled WGS sequence"/>
</dbReference>
<sequence>MNGATRNEGLECLRNPGRISGLLKTGKISSPSSLRTAAPNGYRSGTGTGRRLSQTCGKASVGSN</sequence>
<name>A0A0U5FG36_XANCI</name>
<proteinExistence type="predicted"/>